<feature type="region of interest" description="Disordered" evidence="4">
    <location>
        <begin position="551"/>
        <end position="579"/>
    </location>
</feature>
<dbReference type="eggNOG" id="KOG4419">
    <property type="taxonomic scope" value="Eukaryota"/>
</dbReference>
<protein>
    <recommendedName>
        <fullName evidence="9">Trifunctional nucleotide phosphoesterase protein YfkN</fullName>
    </recommendedName>
</protein>
<evidence type="ECO:0008006" key="9">
    <source>
        <dbReference type="Google" id="ProtNLM"/>
    </source>
</evidence>
<evidence type="ECO:0000259" key="6">
    <source>
        <dbReference type="Pfam" id="PF02872"/>
    </source>
</evidence>
<dbReference type="AlphaFoldDB" id="A0A0D2UP71"/>
<evidence type="ECO:0000256" key="1">
    <source>
        <dbReference type="ARBA" id="ARBA00006654"/>
    </source>
</evidence>
<evidence type="ECO:0000259" key="5">
    <source>
        <dbReference type="Pfam" id="PF00149"/>
    </source>
</evidence>
<dbReference type="Proteomes" id="UP000008743">
    <property type="component" value="Unassembled WGS sequence"/>
</dbReference>
<evidence type="ECO:0000256" key="2">
    <source>
        <dbReference type="ARBA" id="ARBA00022729"/>
    </source>
</evidence>
<evidence type="ECO:0000256" key="3">
    <source>
        <dbReference type="RuleBase" id="RU362119"/>
    </source>
</evidence>
<dbReference type="InterPro" id="IPR008334">
    <property type="entry name" value="5'-Nucleotdase_C"/>
</dbReference>
<evidence type="ECO:0000313" key="7">
    <source>
        <dbReference type="EMBL" id="KJE96796.1"/>
    </source>
</evidence>
<dbReference type="OrthoDB" id="10252235at2759"/>
<dbReference type="PhylomeDB" id="A0A0D2UP71"/>
<feature type="domain" description="5'-Nucleotidase C-terminal" evidence="6">
    <location>
        <begin position="333"/>
        <end position="491"/>
    </location>
</feature>
<organism evidence="7 8">
    <name type="scientific">Capsaspora owczarzaki (strain ATCC 30864)</name>
    <dbReference type="NCBI Taxonomy" id="595528"/>
    <lineage>
        <taxon>Eukaryota</taxon>
        <taxon>Filasterea</taxon>
        <taxon>Capsaspora</taxon>
    </lineage>
</organism>
<dbReference type="SUPFAM" id="SSF55816">
    <property type="entry name" value="5'-nucleotidase (syn. UDP-sugar hydrolase), C-terminal domain"/>
    <property type="match status" value="1"/>
</dbReference>
<dbReference type="Pfam" id="PF00149">
    <property type="entry name" value="Metallophos"/>
    <property type="match status" value="1"/>
</dbReference>
<evidence type="ECO:0000313" key="8">
    <source>
        <dbReference type="Proteomes" id="UP000008743"/>
    </source>
</evidence>
<dbReference type="Gene3D" id="3.90.780.10">
    <property type="entry name" value="5'-Nucleotidase, C-terminal domain"/>
    <property type="match status" value="1"/>
</dbReference>
<dbReference type="GO" id="GO:0000166">
    <property type="term" value="F:nucleotide binding"/>
    <property type="evidence" value="ECO:0007669"/>
    <property type="project" value="UniProtKB-KW"/>
</dbReference>
<proteinExistence type="inferred from homology"/>
<dbReference type="PRINTS" id="PR01607">
    <property type="entry name" value="APYRASEFAMLY"/>
</dbReference>
<dbReference type="InterPro" id="IPR006179">
    <property type="entry name" value="5_nucleotidase/apyrase"/>
</dbReference>
<sequence length="614" mass="67388">MIVHLHNTCMFCQSFYFFPLFAKMADLVIAHFNDVYNIAERTHEPFGGAARFVTAVRTVAQPSDKALVLFSGDVFNPSTMSSVTKGKHMLPVLNALAIDCAVYGNHDVDFGEETLIKLAGQCPFPWLLSNVIDSKTGLALAQGKETVMLTRNGFKIGLMGLIEREWLDTLPSAPPTLEYSDFVEVGQRLTRKLRDEGADIVIALTHMREPNDVELARRVDGLDFVLGGHDHFDAVHLVNGTVVVKSGTDFRNLSEIKMRMRDKAKDPYASDTRDRSETAFGSLVDKPTTIEGHRISVDVTCFEITSRFEPEPTMVAIVDDLCKDLTVKMQKPVGETTIGLDCRMESNRTRESNIGSLLADILRSEYGADIGLLCGGAIRSDDVYGPGVITAGNILEILPFEDCCMVVRVTGASLMKILENGISMVPKMEGRFPQVSGVRFVYDPSAMSGQRIVFARVGDDPATDRPVDLNAKYTIATRAYMASGKDGYEELAKAEIVREEEQGHLLSTLFRRFFLKLKVLNAFGNSRRALRSAVNHFKAHIHHPSSAELVAPLTPSPTPAAQPLLAPPASGEPPQLKKNHSGLELVGKFLKLAPTPQDRILTVAEAEAKGVSLE</sequence>
<keyword evidence="3" id="KW-0547">Nucleotide-binding</keyword>
<comment type="similarity">
    <text evidence="1 3">Belongs to the 5'-nucleotidase family.</text>
</comment>
<dbReference type="InParanoid" id="A0A0D2UP71"/>
<dbReference type="Pfam" id="PF02872">
    <property type="entry name" value="5_nucleotid_C"/>
    <property type="match status" value="1"/>
</dbReference>
<dbReference type="SUPFAM" id="SSF56300">
    <property type="entry name" value="Metallo-dependent phosphatases"/>
    <property type="match status" value="1"/>
</dbReference>
<keyword evidence="3" id="KW-0378">Hydrolase</keyword>
<feature type="domain" description="Calcineurin-like phosphoesterase" evidence="5">
    <location>
        <begin position="28"/>
        <end position="231"/>
    </location>
</feature>
<keyword evidence="2" id="KW-0732">Signal</keyword>
<dbReference type="GO" id="GO:0016787">
    <property type="term" value="F:hydrolase activity"/>
    <property type="evidence" value="ECO:0007669"/>
    <property type="project" value="UniProtKB-KW"/>
</dbReference>
<accession>A0A0D2UP71</accession>
<dbReference type="STRING" id="595528.A0A0D2UP71"/>
<dbReference type="PANTHER" id="PTHR11575:SF48">
    <property type="entry name" value="5'-NUCLEOTIDASE"/>
    <property type="match status" value="1"/>
</dbReference>
<gene>
    <name evidence="7" type="ORF">CAOG_009034</name>
</gene>
<keyword evidence="8" id="KW-1185">Reference proteome</keyword>
<dbReference type="CDD" id="cd07406">
    <property type="entry name" value="MPP_CG11883_N"/>
    <property type="match status" value="1"/>
</dbReference>
<dbReference type="InterPro" id="IPR029052">
    <property type="entry name" value="Metallo-depent_PP-like"/>
</dbReference>
<dbReference type="InterPro" id="IPR004843">
    <property type="entry name" value="Calcineurin-like_PHP"/>
</dbReference>
<dbReference type="InterPro" id="IPR036907">
    <property type="entry name" value="5'-Nucleotdase_C_sf"/>
</dbReference>
<dbReference type="InterPro" id="IPR041821">
    <property type="entry name" value="CG11883_N"/>
</dbReference>
<name>A0A0D2UP71_CAPO3</name>
<evidence type="ECO:0000256" key="4">
    <source>
        <dbReference type="SAM" id="MobiDB-lite"/>
    </source>
</evidence>
<dbReference type="GO" id="GO:0009166">
    <property type="term" value="P:nucleotide catabolic process"/>
    <property type="evidence" value="ECO:0007669"/>
    <property type="project" value="InterPro"/>
</dbReference>
<dbReference type="PANTHER" id="PTHR11575">
    <property type="entry name" value="5'-NUCLEOTIDASE-RELATED"/>
    <property type="match status" value="1"/>
</dbReference>
<reference evidence="8" key="1">
    <citation type="submission" date="2011-02" db="EMBL/GenBank/DDBJ databases">
        <title>The Genome Sequence of Capsaspora owczarzaki ATCC 30864.</title>
        <authorList>
            <person name="Russ C."/>
            <person name="Cuomo C."/>
            <person name="Burger G."/>
            <person name="Gray M.W."/>
            <person name="Holland P.W.H."/>
            <person name="King N."/>
            <person name="Lang F.B.F."/>
            <person name="Roger A.J."/>
            <person name="Ruiz-Trillo I."/>
            <person name="Young S.K."/>
            <person name="Zeng Q."/>
            <person name="Gargeya S."/>
            <person name="Alvarado L."/>
            <person name="Berlin A."/>
            <person name="Chapman S.B."/>
            <person name="Chen Z."/>
            <person name="Freedman E."/>
            <person name="Gellesch M."/>
            <person name="Goldberg J."/>
            <person name="Griggs A."/>
            <person name="Gujja S."/>
            <person name="Heilman E."/>
            <person name="Heiman D."/>
            <person name="Howarth C."/>
            <person name="Mehta T."/>
            <person name="Neiman D."/>
            <person name="Pearson M."/>
            <person name="Roberts A."/>
            <person name="Saif S."/>
            <person name="Shea T."/>
            <person name="Shenoy N."/>
            <person name="Sisk P."/>
            <person name="Stolte C."/>
            <person name="Sykes S."/>
            <person name="White J."/>
            <person name="Yandava C."/>
            <person name="Haas B."/>
            <person name="Nusbaum C."/>
            <person name="Birren B."/>
        </authorList>
    </citation>
    <scope>NUCLEOTIDE SEQUENCE</scope>
    <source>
        <strain evidence="8">ATCC 30864</strain>
    </source>
</reference>
<dbReference type="Gene3D" id="3.60.21.10">
    <property type="match status" value="1"/>
</dbReference>
<dbReference type="EMBL" id="KE346372">
    <property type="protein sequence ID" value="KJE96796.1"/>
    <property type="molecule type" value="Genomic_DNA"/>
</dbReference>